<evidence type="ECO:0000313" key="2">
    <source>
        <dbReference type="EMBL" id="MPC23473.1"/>
    </source>
</evidence>
<dbReference type="AlphaFoldDB" id="A0A5B7DR48"/>
<evidence type="ECO:0000313" key="3">
    <source>
        <dbReference type="Proteomes" id="UP000324222"/>
    </source>
</evidence>
<evidence type="ECO:0000256" key="1">
    <source>
        <dbReference type="SAM" id="MobiDB-lite"/>
    </source>
</evidence>
<dbReference type="Proteomes" id="UP000324222">
    <property type="component" value="Unassembled WGS sequence"/>
</dbReference>
<comment type="caution">
    <text evidence="2">The sequence shown here is derived from an EMBL/GenBank/DDBJ whole genome shotgun (WGS) entry which is preliminary data.</text>
</comment>
<protein>
    <submittedName>
        <fullName evidence="2">Uncharacterized protein</fullName>
    </submittedName>
</protein>
<feature type="region of interest" description="Disordered" evidence="1">
    <location>
        <begin position="1"/>
        <end position="31"/>
    </location>
</feature>
<accession>A0A5B7DR48</accession>
<gene>
    <name evidence="2" type="ORF">E2C01_016521</name>
</gene>
<name>A0A5B7DR48_PORTR</name>
<organism evidence="2 3">
    <name type="scientific">Portunus trituberculatus</name>
    <name type="common">Swimming crab</name>
    <name type="synonym">Neptunus trituberculatus</name>
    <dbReference type="NCBI Taxonomy" id="210409"/>
    <lineage>
        <taxon>Eukaryota</taxon>
        <taxon>Metazoa</taxon>
        <taxon>Ecdysozoa</taxon>
        <taxon>Arthropoda</taxon>
        <taxon>Crustacea</taxon>
        <taxon>Multicrustacea</taxon>
        <taxon>Malacostraca</taxon>
        <taxon>Eumalacostraca</taxon>
        <taxon>Eucarida</taxon>
        <taxon>Decapoda</taxon>
        <taxon>Pleocyemata</taxon>
        <taxon>Brachyura</taxon>
        <taxon>Eubrachyura</taxon>
        <taxon>Portunoidea</taxon>
        <taxon>Portunidae</taxon>
        <taxon>Portuninae</taxon>
        <taxon>Portunus</taxon>
    </lineage>
</organism>
<keyword evidence="3" id="KW-1185">Reference proteome</keyword>
<proteinExistence type="predicted"/>
<reference evidence="2 3" key="1">
    <citation type="submission" date="2019-05" db="EMBL/GenBank/DDBJ databases">
        <title>Another draft genome of Portunus trituberculatus and its Hox gene families provides insights of decapod evolution.</title>
        <authorList>
            <person name="Jeong J.-H."/>
            <person name="Song I."/>
            <person name="Kim S."/>
            <person name="Choi T."/>
            <person name="Kim D."/>
            <person name="Ryu S."/>
            <person name="Kim W."/>
        </authorList>
    </citation>
    <scope>NUCLEOTIDE SEQUENCE [LARGE SCALE GENOMIC DNA]</scope>
    <source>
        <tissue evidence="2">Muscle</tissue>
    </source>
</reference>
<dbReference type="EMBL" id="VSRR010001211">
    <property type="protein sequence ID" value="MPC23473.1"/>
    <property type="molecule type" value="Genomic_DNA"/>
</dbReference>
<sequence length="116" mass="12761">MCLPGSSVECDSRASIGKQDQAHPASHTSAWRHDLVSTTPLPHWEATFRPSSISTTAQGQDARRARPSLRTCAKRPTFPAFVRVSSAFQYMVFYHRQSGVPTKCLLAKSTLKADEG</sequence>